<keyword evidence="1" id="KW-0175">Coiled coil</keyword>
<name>H1XVN1_CALAY</name>
<accession>H1XVN1</accession>
<dbReference type="HOGENOM" id="CLU_435953_0_0_0"/>
<dbReference type="AlphaFoldDB" id="H1XVN1"/>
<sequence length="627" mass="72970">MMRVKTILFFQLILFSLLWSQNVPVVYVYPFKSVDQNETPFSQQVYSYFCSNLSATGRVNLFSEKAWQKIFSTYHFILTINDFRDSRKVIKLGELTPVDYIVIGQINEHEREYYLHVEWINVHNGLIEKTFIQNIKDSRHFQEPLNALKKELLRFIVKEGKVFAPPSNNTIKIKMPERSGWLLGDEFVLVNNLNYGYGRVRLVSFAENEARAEIIYLNDRIRVGDRVVLAQNFQNLTIPLRAAYLPPFKGASENEKELFLKTRQMIIESAKFYLIERPINQPYYEFNFSLQKKYDGRLFLVNLSITELPAYKIVFEKNIECVSADLQDALKILLTEALNRWEKKALVSHVSDTSIVINKGRNHKILKGQKILFRSEEDGGIIAESVVKQVSQNESRIEMPANFTSIRAGMMVTFVEPAFTKNQLHNRLQTIKLAVQQEKKRYEIERQEKLEVEKKIKAKKKLQAIPKSRVRFGYTLSLAKSKSDDQIFDLKNSPKMDIDLYLGSYPYLSLVLNYAYHHLQYKISEDKVFVNFIGTGVRLQSPVFGPFSLYGIALYQYAFFRNPRGEDSPFNSSVEWESQYLTLRTGLDLLINSGFGFYIEAGEQRTLKYEKIKIQFYSASAGISLWF</sequence>
<dbReference type="RefSeq" id="WP_006930343.1">
    <property type="nucleotide sequence ID" value="NZ_CM001402.1"/>
</dbReference>
<evidence type="ECO:0008006" key="4">
    <source>
        <dbReference type="Google" id="ProtNLM"/>
    </source>
</evidence>
<evidence type="ECO:0000313" key="2">
    <source>
        <dbReference type="EMBL" id="EHO42931.1"/>
    </source>
</evidence>
<protein>
    <recommendedName>
        <fullName evidence="4">Curli production assembly/transport component CsgG</fullName>
    </recommendedName>
</protein>
<dbReference type="Gene3D" id="3.40.50.10610">
    <property type="entry name" value="ABC-type transport auxiliary lipoprotein component"/>
    <property type="match status" value="1"/>
</dbReference>
<feature type="coiled-coil region" evidence="1">
    <location>
        <begin position="421"/>
        <end position="455"/>
    </location>
</feature>
<evidence type="ECO:0000256" key="1">
    <source>
        <dbReference type="SAM" id="Coils"/>
    </source>
</evidence>
<organism evidence="2 3">
    <name type="scientific">Caldithrix abyssi DSM 13497</name>
    <dbReference type="NCBI Taxonomy" id="880073"/>
    <lineage>
        <taxon>Bacteria</taxon>
        <taxon>Pseudomonadati</taxon>
        <taxon>Calditrichota</taxon>
        <taxon>Calditrichia</taxon>
        <taxon>Calditrichales</taxon>
        <taxon>Calditrichaceae</taxon>
        <taxon>Caldithrix</taxon>
    </lineage>
</organism>
<evidence type="ECO:0000313" key="3">
    <source>
        <dbReference type="Proteomes" id="UP000004671"/>
    </source>
</evidence>
<dbReference type="PaxDb" id="880073-Calab_3327"/>
<reference evidence="2 3" key="1">
    <citation type="submission" date="2011-09" db="EMBL/GenBank/DDBJ databases">
        <title>The permanent draft genome of Caldithrix abyssi DSM 13497.</title>
        <authorList>
            <consortium name="US DOE Joint Genome Institute (JGI-PGF)"/>
            <person name="Lucas S."/>
            <person name="Han J."/>
            <person name="Lapidus A."/>
            <person name="Bruce D."/>
            <person name="Goodwin L."/>
            <person name="Pitluck S."/>
            <person name="Peters L."/>
            <person name="Kyrpides N."/>
            <person name="Mavromatis K."/>
            <person name="Ivanova N."/>
            <person name="Mikhailova N."/>
            <person name="Chertkov O."/>
            <person name="Detter J.C."/>
            <person name="Tapia R."/>
            <person name="Han C."/>
            <person name="Land M."/>
            <person name="Hauser L."/>
            <person name="Markowitz V."/>
            <person name="Cheng J.-F."/>
            <person name="Hugenholtz P."/>
            <person name="Woyke T."/>
            <person name="Wu D."/>
            <person name="Spring S."/>
            <person name="Brambilla E."/>
            <person name="Klenk H.-P."/>
            <person name="Eisen J.A."/>
        </authorList>
    </citation>
    <scope>NUCLEOTIDE SEQUENCE [LARGE SCALE GENOMIC DNA]</scope>
    <source>
        <strain evidence="2 3">DSM 13497</strain>
    </source>
</reference>
<gene>
    <name evidence="2" type="ORF">Calab_3327</name>
</gene>
<proteinExistence type="predicted"/>
<dbReference type="Proteomes" id="UP000004671">
    <property type="component" value="Chromosome"/>
</dbReference>
<dbReference type="InParanoid" id="H1XVN1"/>
<keyword evidence="3" id="KW-1185">Reference proteome</keyword>
<dbReference type="EMBL" id="CM001402">
    <property type="protein sequence ID" value="EHO42931.1"/>
    <property type="molecule type" value="Genomic_DNA"/>
</dbReference>